<keyword evidence="3" id="KW-0804">Transcription</keyword>
<dbReference type="SMART" id="SM00530">
    <property type="entry name" value="HTH_XRE"/>
    <property type="match status" value="1"/>
</dbReference>
<evidence type="ECO:0000256" key="3">
    <source>
        <dbReference type="ARBA" id="ARBA00023163"/>
    </source>
</evidence>
<dbReference type="PROSITE" id="PS50943">
    <property type="entry name" value="HTH_CROC1"/>
    <property type="match status" value="1"/>
</dbReference>
<dbReference type="PANTHER" id="PTHR40661">
    <property type="match status" value="1"/>
</dbReference>
<dbReference type="Pfam" id="PF07022">
    <property type="entry name" value="Phage_CI_repr"/>
    <property type="match status" value="1"/>
</dbReference>
<keyword evidence="2" id="KW-0238">DNA-binding</keyword>
<gene>
    <name evidence="5" type="ORF">ACJ41P_26560</name>
</gene>
<dbReference type="InterPro" id="IPR001387">
    <property type="entry name" value="Cro/C1-type_HTH"/>
</dbReference>
<evidence type="ECO:0000313" key="5">
    <source>
        <dbReference type="EMBL" id="MFL7904718.1"/>
    </source>
</evidence>
<protein>
    <submittedName>
        <fullName evidence="5">Helix-turn-helix domain-containing protein</fullName>
    </submittedName>
</protein>
<evidence type="ECO:0000256" key="2">
    <source>
        <dbReference type="ARBA" id="ARBA00023125"/>
    </source>
</evidence>
<dbReference type="PANTHER" id="PTHR40661:SF3">
    <property type="entry name" value="FELS-1 PROPHAGE TRANSCRIPTIONAL REGULATOR"/>
    <property type="match status" value="1"/>
</dbReference>
<dbReference type="CDD" id="cd00093">
    <property type="entry name" value="HTH_XRE"/>
    <property type="match status" value="1"/>
</dbReference>
<feature type="domain" description="HTH cro/C1-type" evidence="4">
    <location>
        <begin position="23"/>
        <end position="65"/>
    </location>
</feature>
<sequence>MNSDHAALADRLKILAQSAGGTAALARACDMPQRTMANYTDGKSEPRASDAVKIARVAGVRLEWLLTGEGAVRADEPGSGVVPFPITPWKETASALNRNLLEQVIAQVEEWLENNGRVLPPHQKSAVFTELYEMAMEDCNEGEATSDPKKVGRILRLMTG</sequence>
<evidence type="ECO:0000256" key="1">
    <source>
        <dbReference type="ARBA" id="ARBA00023015"/>
    </source>
</evidence>
<organism evidence="5 6">
    <name type="scientific">Azospirillum argentinense</name>
    <dbReference type="NCBI Taxonomy" id="2970906"/>
    <lineage>
        <taxon>Bacteria</taxon>
        <taxon>Pseudomonadati</taxon>
        <taxon>Pseudomonadota</taxon>
        <taxon>Alphaproteobacteria</taxon>
        <taxon>Rhodospirillales</taxon>
        <taxon>Azospirillaceae</taxon>
        <taxon>Azospirillum</taxon>
    </lineage>
</organism>
<dbReference type="Proteomes" id="UP001628281">
    <property type="component" value="Unassembled WGS sequence"/>
</dbReference>
<comment type="caution">
    <text evidence="5">The sequence shown here is derived from an EMBL/GenBank/DDBJ whole genome shotgun (WGS) entry which is preliminary data.</text>
</comment>
<dbReference type="Gene3D" id="1.10.260.40">
    <property type="entry name" value="lambda repressor-like DNA-binding domains"/>
    <property type="match status" value="1"/>
</dbReference>
<dbReference type="InterPro" id="IPR010744">
    <property type="entry name" value="Phage_CI_N"/>
</dbReference>
<proteinExistence type="predicted"/>
<reference evidence="5 6" key="1">
    <citation type="submission" date="2024-11" db="EMBL/GenBank/DDBJ databases">
        <title>Draft genome sequences of two bacteria associated to sugarcane roots in Colombia.</title>
        <authorList>
            <person name="Pardo-Diaz S."/>
            <person name="Masmela-Mendoza J."/>
            <person name="Delgadillo-Duran P."/>
            <person name="Bautista E.J."/>
            <person name="Rojas-Tapias D.F."/>
        </authorList>
    </citation>
    <scope>NUCLEOTIDE SEQUENCE [LARGE SCALE GENOMIC DNA]</scope>
    <source>
        <strain evidence="5 6">Ap18</strain>
    </source>
</reference>
<keyword evidence="6" id="KW-1185">Reference proteome</keyword>
<dbReference type="InterPro" id="IPR010982">
    <property type="entry name" value="Lambda_DNA-bd_dom_sf"/>
</dbReference>
<dbReference type="SUPFAM" id="SSF47413">
    <property type="entry name" value="lambda repressor-like DNA-binding domains"/>
    <property type="match status" value="1"/>
</dbReference>
<evidence type="ECO:0000313" key="6">
    <source>
        <dbReference type="Proteomes" id="UP001628281"/>
    </source>
</evidence>
<evidence type="ECO:0000259" key="4">
    <source>
        <dbReference type="PROSITE" id="PS50943"/>
    </source>
</evidence>
<dbReference type="RefSeq" id="WP_201041777.1">
    <property type="nucleotide sequence ID" value="NZ_JBJLSN010000055.1"/>
</dbReference>
<accession>A0ABW8VGS8</accession>
<name>A0ABW8VGS8_9PROT</name>
<keyword evidence="1" id="KW-0805">Transcription regulation</keyword>
<dbReference type="EMBL" id="JBJLSN010000055">
    <property type="protein sequence ID" value="MFL7904718.1"/>
    <property type="molecule type" value="Genomic_DNA"/>
</dbReference>